<feature type="coiled-coil region" evidence="1">
    <location>
        <begin position="21"/>
        <end position="55"/>
    </location>
</feature>
<dbReference type="EMBL" id="VAJI01000019">
    <property type="protein sequence ID" value="TRB36525.1"/>
    <property type="molecule type" value="Genomic_DNA"/>
</dbReference>
<dbReference type="Proteomes" id="UP000318394">
    <property type="component" value="Unassembled WGS sequence"/>
</dbReference>
<dbReference type="AlphaFoldDB" id="A0A248ZYA0"/>
<dbReference type="Proteomes" id="UP000315164">
    <property type="component" value="Unassembled WGS sequence"/>
</dbReference>
<keyword evidence="1" id="KW-0175">Coiled coil</keyword>
<keyword evidence="2" id="KW-0472">Membrane</keyword>
<evidence type="ECO:0000256" key="1">
    <source>
        <dbReference type="SAM" id="Coils"/>
    </source>
</evidence>
<evidence type="ECO:0000313" key="3">
    <source>
        <dbReference type="EMBL" id="STY65675.1"/>
    </source>
</evidence>
<sequence>MSRKKQKQTDSEKLDLILGGLNELNDKVDKQNEEIERLHREIQATNRLVNEMARKNRRDAVVAGGLGGGIVAVGFELLRLKFGM</sequence>
<reference evidence="3 6" key="1">
    <citation type="submission" date="2018-06" db="EMBL/GenBank/DDBJ databases">
        <authorList>
            <consortium name="Pathogen Informatics"/>
            <person name="Doyle S."/>
        </authorList>
    </citation>
    <scope>NUCLEOTIDE SEQUENCE [LARGE SCALE GENOMIC DNA]</scope>
    <source>
        <strain evidence="3 6">NCTC9380</strain>
    </source>
</reference>
<dbReference type="KEGG" id="mhay:VK67_12550"/>
<evidence type="ECO:0000313" key="8">
    <source>
        <dbReference type="Proteomes" id="UP000318394"/>
    </source>
</evidence>
<dbReference type="OrthoDB" id="5690267at2"/>
<dbReference type="KEGG" id="mhaq:WC39_12545"/>
<dbReference type="EMBL" id="UGPL01000006">
    <property type="protein sequence ID" value="STY65675.1"/>
    <property type="molecule type" value="Genomic_DNA"/>
</dbReference>
<accession>A0A248ZYA0</accession>
<evidence type="ECO:0000313" key="5">
    <source>
        <dbReference type="EMBL" id="TRB73747.1"/>
    </source>
</evidence>
<gene>
    <name evidence="5" type="ORF">FEA53_08955</name>
    <name evidence="4" type="ORF">FEB89_09170</name>
    <name evidence="3" type="ORF">NCTC9380_00943</name>
</gene>
<evidence type="ECO:0000256" key="2">
    <source>
        <dbReference type="SAM" id="Phobius"/>
    </source>
</evidence>
<protein>
    <submittedName>
        <fullName evidence="5">Uncharacterized protein</fullName>
    </submittedName>
</protein>
<organism evidence="5 7">
    <name type="scientific">Mannheimia haemolytica</name>
    <name type="common">Pasteurella haemolytica</name>
    <dbReference type="NCBI Taxonomy" id="75985"/>
    <lineage>
        <taxon>Bacteria</taxon>
        <taxon>Pseudomonadati</taxon>
        <taxon>Pseudomonadota</taxon>
        <taxon>Gammaproteobacteria</taxon>
        <taxon>Pasteurellales</taxon>
        <taxon>Pasteurellaceae</taxon>
        <taxon>Mannheimia</taxon>
    </lineage>
</organism>
<proteinExistence type="predicted"/>
<keyword evidence="2" id="KW-0812">Transmembrane</keyword>
<evidence type="ECO:0000313" key="7">
    <source>
        <dbReference type="Proteomes" id="UP000315164"/>
    </source>
</evidence>
<dbReference type="EMBL" id="VAJB01000018">
    <property type="protein sequence ID" value="TRB73747.1"/>
    <property type="molecule type" value="Genomic_DNA"/>
</dbReference>
<reference evidence="7 8" key="2">
    <citation type="journal article" date="2019" name="Vet. Microbiol.">
        <title>Genetic characterization of susceptible and multi-drug resistant Mannheimia haemolytica isolated from high-risk stocker calves prior to and after antimicrobial metaphylaxis.</title>
        <authorList>
            <person name="Snyder E.R."/>
            <person name="Alvarez-Narvaez S."/>
            <person name="Credille B.C."/>
        </authorList>
    </citation>
    <scope>NUCLEOTIDE SEQUENCE [LARGE SCALE GENOMIC DNA]</scope>
    <source>
        <strain evidence="5 7">UGA-R5-128-1</strain>
        <strain evidence="4 8">UGA-R7-163-1</strain>
    </source>
</reference>
<evidence type="ECO:0000313" key="4">
    <source>
        <dbReference type="EMBL" id="TRB36525.1"/>
    </source>
</evidence>
<keyword evidence="2" id="KW-1133">Transmembrane helix</keyword>
<keyword evidence="8" id="KW-1185">Reference proteome</keyword>
<dbReference type="GeneID" id="67368616"/>
<evidence type="ECO:0000313" key="6">
    <source>
        <dbReference type="Proteomes" id="UP000254031"/>
    </source>
</evidence>
<name>A0A248ZYA0_MANHA</name>
<dbReference type="Proteomes" id="UP000254031">
    <property type="component" value="Unassembled WGS sequence"/>
</dbReference>
<dbReference type="RefSeq" id="WP_005606393.1">
    <property type="nucleotide sequence ID" value="NZ_CP011098.1"/>
</dbReference>
<feature type="transmembrane region" description="Helical" evidence="2">
    <location>
        <begin position="60"/>
        <end position="78"/>
    </location>
</feature>